<gene>
    <name evidence="2" type="ORF">CHR90_07515</name>
</gene>
<feature type="transmembrane region" description="Helical" evidence="1">
    <location>
        <begin position="165"/>
        <end position="186"/>
    </location>
</feature>
<dbReference type="OrthoDB" id="9770040at2"/>
<evidence type="ECO:0000313" key="2">
    <source>
        <dbReference type="EMBL" id="OYQ19281.1"/>
    </source>
</evidence>
<feature type="transmembrane region" description="Helical" evidence="1">
    <location>
        <begin position="82"/>
        <end position="101"/>
    </location>
</feature>
<organism evidence="2 3">
    <name type="scientific">Elstera cyanobacteriorum</name>
    <dbReference type="NCBI Taxonomy" id="2022747"/>
    <lineage>
        <taxon>Bacteria</taxon>
        <taxon>Pseudomonadati</taxon>
        <taxon>Pseudomonadota</taxon>
        <taxon>Alphaproteobacteria</taxon>
        <taxon>Rhodospirillales</taxon>
        <taxon>Rhodospirillaceae</taxon>
        <taxon>Elstera</taxon>
    </lineage>
</organism>
<keyword evidence="3" id="KW-1185">Reference proteome</keyword>
<sequence length="380" mass="40850">MRTPFWLSSGFRPFFPLGALCIAVSILIWVPLYLGLVVLPTAFSPRDWHIHMLLFGGIGAIIAGFLLTAVANWTSRPSIGGWRLAAVVVVWAAGRAAISVSAGLNPWMVAAIDLAFYALLAALILAELLAAKNNRNIKIVAILILLLLADAAFHVEIAYHGSAQVAWRAGLGLVILLNLIIGGRIIPTFTRNWLTARWDTRLPALFNRLDAAVLVLSAVALIAWAAAPDASLTAVPLALAGGGNFLRMARWRGLATWSEPLLLVLHLAWGAFAAGFWMTAAASLGWVDLAASPHLWTAGAIGLMTIAVMIRATKGHSGLPLKADWGDIAICTLITIGTLARLLMPILPERIATVMGFAALSWAGGYIIYFFKYNRLLLRK</sequence>
<feature type="transmembrane region" description="Helical" evidence="1">
    <location>
        <begin position="325"/>
        <end position="344"/>
    </location>
</feature>
<evidence type="ECO:0000313" key="3">
    <source>
        <dbReference type="Proteomes" id="UP000216361"/>
    </source>
</evidence>
<dbReference type="Pfam" id="PF05940">
    <property type="entry name" value="NnrS"/>
    <property type="match status" value="1"/>
</dbReference>
<feature type="transmembrane region" description="Helical" evidence="1">
    <location>
        <begin position="206"/>
        <end position="226"/>
    </location>
</feature>
<feature type="transmembrane region" description="Helical" evidence="1">
    <location>
        <begin position="232"/>
        <end position="249"/>
    </location>
</feature>
<feature type="transmembrane region" description="Helical" evidence="1">
    <location>
        <begin position="107"/>
        <end position="130"/>
    </location>
</feature>
<dbReference type="InterPro" id="IPR010266">
    <property type="entry name" value="NnrS"/>
</dbReference>
<feature type="transmembrane region" description="Helical" evidence="1">
    <location>
        <begin position="350"/>
        <end position="371"/>
    </location>
</feature>
<dbReference type="EMBL" id="NOXS01000031">
    <property type="protein sequence ID" value="OYQ19281.1"/>
    <property type="molecule type" value="Genomic_DNA"/>
</dbReference>
<protein>
    <submittedName>
        <fullName evidence="2">NnrS family protein</fullName>
    </submittedName>
</protein>
<name>A0A255XQX0_9PROT</name>
<dbReference type="AlphaFoldDB" id="A0A255XQX0"/>
<dbReference type="RefSeq" id="WP_094408385.1">
    <property type="nucleotide sequence ID" value="NZ_BMJZ01000004.1"/>
</dbReference>
<reference evidence="2 3" key="1">
    <citation type="submission" date="2017-07" db="EMBL/GenBank/DDBJ databases">
        <title>Elstera cyanobacteriorum sp. nov., a novel bacterium isolated from cyanobacterial aggregates in a eutrophic lake.</title>
        <authorList>
            <person name="Cai H."/>
        </authorList>
    </citation>
    <scope>NUCLEOTIDE SEQUENCE [LARGE SCALE GENOMIC DNA]</scope>
    <source>
        <strain evidence="2 3">TH019</strain>
    </source>
</reference>
<keyword evidence="1" id="KW-0812">Transmembrane</keyword>
<proteinExistence type="predicted"/>
<evidence type="ECO:0000256" key="1">
    <source>
        <dbReference type="SAM" id="Phobius"/>
    </source>
</evidence>
<feature type="transmembrane region" description="Helical" evidence="1">
    <location>
        <begin position="48"/>
        <end position="70"/>
    </location>
</feature>
<feature type="transmembrane region" description="Helical" evidence="1">
    <location>
        <begin position="261"/>
        <end position="287"/>
    </location>
</feature>
<keyword evidence="1" id="KW-0472">Membrane</keyword>
<dbReference type="Proteomes" id="UP000216361">
    <property type="component" value="Unassembled WGS sequence"/>
</dbReference>
<keyword evidence="1" id="KW-1133">Transmembrane helix</keyword>
<accession>A0A255XQX0</accession>
<feature type="transmembrane region" description="Helical" evidence="1">
    <location>
        <begin position="293"/>
        <end position="313"/>
    </location>
</feature>
<feature type="transmembrane region" description="Helical" evidence="1">
    <location>
        <begin position="137"/>
        <end position="159"/>
    </location>
</feature>
<feature type="transmembrane region" description="Helical" evidence="1">
    <location>
        <begin position="14"/>
        <end position="36"/>
    </location>
</feature>
<comment type="caution">
    <text evidence="2">The sequence shown here is derived from an EMBL/GenBank/DDBJ whole genome shotgun (WGS) entry which is preliminary data.</text>
</comment>